<evidence type="ECO:0000256" key="1">
    <source>
        <dbReference type="SAM" id="Phobius"/>
    </source>
</evidence>
<name>A0ABV8CJV4_9GAMM</name>
<dbReference type="EMBL" id="JBHSAF010000001">
    <property type="protein sequence ID" value="MFC3912496.1"/>
    <property type="molecule type" value="Genomic_DNA"/>
</dbReference>
<feature type="transmembrane region" description="Helical" evidence="1">
    <location>
        <begin position="45"/>
        <end position="67"/>
    </location>
</feature>
<keyword evidence="1" id="KW-1133">Transmembrane helix</keyword>
<evidence type="ECO:0000313" key="2">
    <source>
        <dbReference type="EMBL" id="MFC3912496.1"/>
    </source>
</evidence>
<feature type="transmembrane region" description="Helical" evidence="1">
    <location>
        <begin position="7"/>
        <end position="25"/>
    </location>
</feature>
<gene>
    <name evidence="2" type="ORF">ACFOSS_03310</name>
</gene>
<dbReference type="Proteomes" id="UP001595692">
    <property type="component" value="Unassembled WGS sequence"/>
</dbReference>
<keyword evidence="1" id="KW-0472">Membrane</keyword>
<organism evidence="2 3">
    <name type="scientific">Pseudaeromonas sharmana</name>
    <dbReference type="NCBI Taxonomy" id="328412"/>
    <lineage>
        <taxon>Bacteria</taxon>
        <taxon>Pseudomonadati</taxon>
        <taxon>Pseudomonadota</taxon>
        <taxon>Gammaproteobacteria</taxon>
        <taxon>Aeromonadales</taxon>
        <taxon>Aeromonadaceae</taxon>
        <taxon>Pseudaeromonas</taxon>
    </lineage>
</organism>
<keyword evidence="3" id="KW-1185">Reference proteome</keyword>
<sequence>MTMTRDALAIGNALTLAYLLALLGYGVQNGLMAPLNDGLLPEAWWVGAGLYAIALALASGTALLILWRYHTRRCLSQPLALATLLATLLTILIGSWFLFAA</sequence>
<accession>A0ABV8CJV4</accession>
<comment type="caution">
    <text evidence="2">The sequence shown here is derived from an EMBL/GenBank/DDBJ whole genome shotgun (WGS) entry which is preliminary data.</text>
</comment>
<keyword evidence="1" id="KW-0812">Transmembrane</keyword>
<dbReference type="RefSeq" id="WP_377150603.1">
    <property type="nucleotide sequence ID" value="NZ_JBHSAF010000001.1"/>
</dbReference>
<protein>
    <submittedName>
        <fullName evidence="2">Uncharacterized protein</fullName>
    </submittedName>
</protein>
<proteinExistence type="predicted"/>
<feature type="transmembrane region" description="Helical" evidence="1">
    <location>
        <begin position="79"/>
        <end position="99"/>
    </location>
</feature>
<evidence type="ECO:0000313" key="3">
    <source>
        <dbReference type="Proteomes" id="UP001595692"/>
    </source>
</evidence>
<reference evidence="3" key="1">
    <citation type="journal article" date="2019" name="Int. J. Syst. Evol. Microbiol.">
        <title>The Global Catalogue of Microorganisms (GCM) 10K type strain sequencing project: providing services to taxonomists for standard genome sequencing and annotation.</title>
        <authorList>
            <consortium name="The Broad Institute Genomics Platform"/>
            <consortium name="The Broad Institute Genome Sequencing Center for Infectious Disease"/>
            <person name="Wu L."/>
            <person name="Ma J."/>
        </authorList>
    </citation>
    <scope>NUCLEOTIDE SEQUENCE [LARGE SCALE GENOMIC DNA]</scope>
    <source>
        <strain evidence="3">CCUG 54939</strain>
    </source>
</reference>